<dbReference type="OrthoDB" id="7688673at2"/>
<dbReference type="Pfam" id="PF08220">
    <property type="entry name" value="HTH_DeoR"/>
    <property type="match status" value="1"/>
</dbReference>
<proteinExistence type="predicted"/>
<protein>
    <submittedName>
        <fullName evidence="5">DeoR family transcriptional regulator</fullName>
    </submittedName>
</protein>
<dbReference type="SUPFAM" id="SSF46785">
    <property type="entry name" value="Winged helix' DNA-binding domain"/>
    <property type="match status" value="1"/>
</dbReference>
<dbReference type="PANTHER" id="PTHR30363:SF58">
    <property type="entry name" value="REGULATORY PROTEIN, DEOR FAMILY"/>
    <property type="match status" value="1"/>
</dbReference>
<comment type="caution">
    <text evidence="5">The sequence shown here is derived from an EMBL/GenBank/DDBJ whole genome shotgun (WGS) entry which is preliminary data.</text>
</comment>
<accession>A0A2P8CJ87</accession>
<dbReference type="Gene3D" id="3.40.50.1360">
    <property type="match status" value="1"/>
</dbReference>
<keyword evidence="3" id="KW-0804">Transcription</keyword>
<dbReference type="AlphaFoldDB" id="A0A2P8CJ87"/>
<dbReference type="RefSeq" id="WP_106586886.1">
    <property type="nucleotide sequence ID" value="NZ_PYGA01000038.1"/>
</dbReference>
<organism evidence="5 6">
    <name type="scientific">Murinocardiopsis flavida</name>
    <dbReference type="NCBI Taxonomy" id="645275"/>
    <lineage>
        <taxon>Bacteria</taxon>
        <taxon>Bacillati</taxon>
        <taxon>Actinomycetota</taxon>
        <taxon>Actinomycetes</taxon>
        <taxon>Streptosporangiales</taxon>
        <taxon>Nocardiopsidaceae</taxon>
        <taxon>Murinocardiopsis</taxon>
    </lineage>
</organism>
<evidence type="ECO:0000313" key="5">
    <source>
        <dbReference type="EMBL" id="PSK85029.1"/>
    </source>
</evidence>
<evidence type="ECO:0000256" key="2">
    <source>
        <dbReference type="ARBA" id="ARBA00023125"/>
    </source>
</evidence>
<dbReference type="EMBL" id="PYGA01000038">
    <property type="protein sequence ID" value="PSK85029.1"/>
    <property type="molecule type" value="Genomic_DNA"/>
</dbReference>
<dbReference type="Proteomes" id="UP000240542">
    <property type="component" value="Unassembled WGS sequence"/>
</dbReference>
<evidence type="ECO:0000313" key="6">
    <source>
        <dbReference type="Proteomes" id="UP000240542"/>
    </source>
</evidence>
<dbReference type="GO" id="GO:0003700">
    <property type="term" value="F:DNA-binding transcription factor activity"/>
    <property type="evidence" value="ECO:0007669"/>
    <property type="project" value="InterPro"/>
</dbReference>
<dbReference type="InterPro" id="IPR036390">
    <property type="entry name" value="WH_DNA-bd_sf"/>
</dbReference>
<evidence type="ECO:0000256" key="3">
    <source>
        <dbReference type="ARBA" id="ARBA00023163"/>
    </source>
</evidence>
<dbReference type="InterPro" id="IPR018356">
    <property type="entry name" value="Tscrpt_reg_HTH_DeoR_CS"/>
</dbReference>
<dbReference type="Pfam" id="PF00455">
    <property type="entry name" value="DeoRC"/>
    <property type="match status" value="1"/>
</dbReference>
<dbReference type="Gene3D" id="1.10.10.10">
    <property type="entry name" value="Winged helix-like DNA-binding domain superfamily/Winged helix DNA-binding domain"/>
    <property type="match status" value="1"/>
</dbReference>
<dbReference type="InterPro" id="IPR014036">
    <property type="entry name" value="DeoR-like_C"/>
</dbReference>
<dbReference type="PROSITE" id="PS51000">
    <property type="entry name" value="HTH_DEOR_2"/>
    <property type="match status" value="1"/>
</dbReference>
<dbReference type="GO" id="GO:0003677">
    <property type="term" value="F:DNA binding"/>
    <property type="evidence" value="ECO:0007669"/>
    <property type="project" value="UniProtKB-KW"/>
</dbReference>
<dbReference type="InterPro" id="IPR050313">
    <property type="entry name" value="Carb_Metab_HTH_regulators"/>
</dbReference>
<name>A0A2P8CJ87_9ACTN</name>
<reference evidence="5 6" key="1">
    <citation type="submission" date="2018-03" db="EMBL/GenBank/DDBJ databases">
        <title>Genomic Encyclopedia of Archaeal and Bacterial Type Strains, Phase II (KMG-II): from individual species to whole genera.</title>
        <authorList>
            <person name="Goeker M."/>
        </authorList>
    </citation>
    <scope>NUCLEOTIDE SEQUENCE [LARGE SCALE GENOMIC DNA]</scope>
    <source>
        <strain evidence="5 6">DSM 45312</strain>
    </source>
</reference>
<evidence type="ECO:0000256" key="1">
    <source>
        <dbReference type="ARBA" id="ARBA00023015"/>
    </source>
</evidence>
<dbReference type="PRINTS" id="PR00037">
    <property type="entry name" value="HTHLACR"/>
</dbReference>
<sequence length="276" mass="29255">MTTSGTDDEAPLIPDQRRELLVRLLRSERVLSVHQLTEALGVSHMTVRRDISALEGEGRVLAIPGGARLPTRVGAEPSRADKSVMEAPQKAAIAREAARLVRDDMVVYLDAGTTTLGIAGRIEGVNGLTVVTNDFAIVEEFGLLGEVETVHIGGQVEYANRSTIGLLAANTLRGLNIDIAFISASSWSAHHGVTTPVPGKVEVKTAAMDSASVAVLVADSSKYGSFSMYRAAELRSFSSVITDSTLSDGAVESVRSLGIELVLADDENEPAQTDRT</sequence>
<dbReference type="PANTHER" id="PTHR30363">
    <property type="entry name" value="HTH-TYPE TRANSCRIPTIONAL REGULATOR SRLR-RELATED"/>
    <property type="match status" value="1"/>
</dbReference>
<keyword evidence="2" id="KW-0238">DNA-binding</keyword>
<gene>
    <name evidence="5" type="ORF">CLV63_13828</name>
</gene>
<keyword evidence="1" id="KW-0805">Transcription regulation</keyword>
<dbReference type="InterPro" id="IPR036388">
    <property type="entry name" value="WH-like_DNA-bd_sf"/>
</dbReference>
<evidence type="ECO:0000259" key="4">
    <source>
        <dbReference type="PROSITE" id="PS51000"/>
    </source>
</evidence>
<feature type="domain" description="HTH deoR-type" evidence="4">
    <location>
        <begin position="14"/>
        <end position="69"/>
    </location>
</feature>
<dbReference type="SMART" id="SM01134">
    <property type="entry name" value="DeoRC"/>
    <property type="match status" value="1"/>
</dbReference>
<dbReference type="SMART" id="SM00420">
    <property type="entry name" value="HTH_DEOR"/>
    <property type="match status" value="1"/>
</dbReference>
<dbReference type="SUPFAM" id="SSF100950">
    <property type="entry name" value="NagB/RpiA/CoA transferase-like"/>
    <property type="match status" value="1"/>
</dbReference>
<dbReference type="PROSITE" id="PS00894">
    <property type="entry name" value="HTH_DEOR_1"/>
    <property type="match status" value="1"/>
</dbReference>
<keyword evidence="6" id="KW-1185">Reference proteome</keyword>
<dbReference type="InterPro" id="IPR001034">
    <property type="entry name" value="DeoR_HTH"/>
</dbReference>
<dbReference type="InterPro" id="IPR037171">
    <property type="entry name" value="NagB/RpiA_transferase-like"/>
</dbReference>